<dbReference type="OrthoDB" id="9788270at2"/>
<dbReference type="GO" id="GO:0005829">
    <property type="term" value="C:cytosol"/>
    <property type="evidence" value="ECO:0007669"/>
    <property type="project" value="TreeGrafter"/>
</dbReference>
<dbReference type="UniPathway" id="UPA00079"/>
<dbReference type="GO" id="GO:0019284">
    <property type="term" value="P:L-methionine salvage from S-adenosylmethionine"/>
    <property type="evidence" value="ECO:0007669"/>
    <property type="project" value="TreeGrafter"/>
</dbReference>
<dbReference type="HAMAP" id="MF_00991">
    <property type="entry name" value="MqnB"/>
    <property type="match status" value="1"/>
</dbReference>
<keyword evidence="1" id="KW-0474">Menaquinone biosynthesis</keyword>
<comment type="pathway">
    <text evidence="1">Quinol/quinone metabolism; menaquinone biosynthesis.</text>
</comment>
<dbReference type="GO" id="GO:0008782">
    <property type="term" value="F:adenosylhomocysteine nucleosidase activity"/>
    <property type="evidence" value="ECO:0007669"/>
    <property type="project" value="TreeGrafter"/>
</dbReference>
<name>A0A1I7N4Q4_9BACT</name>
<dbReference type="GO" id="GO:0008930">
    <property type="term" value="F:methylthioadenosine nucleosidase activity"/>
    <property type="evidence" value="ECO:0007669"/>
    <property type="project" value="TreeGrafter"/>
</dbReference>
<dbReference type="InterPro" id="IPR035994">
    <property type="entry name" value="Nucleoside_phosphorylase_sf"/>
</dbReference>
<dbReference type="PANTHER" id="PTHR46832:SF2">
    <property type="entry name" value="FUTALOSINE HYDROLASE"/>
    <property type="match status" value="1"/>
</dbReference>
<keyword evidence="5" id="KW-1185">Reference proteome</keyword>
<dbReference type="EMBL" id="FPCJ01000001">
    <property type="protein sequence ID" value="SFV29566.1"/>
    <property type="molecule type" value="Genomic_DNA"/>
</dbReference>
<evidence type="ECO:0000256" key="2">
    <source>
        <dbReference type="NCBIfam" id="TIGR03664"/>
    </source>
</evidence>
<gene>
    <name evidence="1" type="primary">mqnB</name>
    <name evidence="4" type="ORF">SAMN05660895_0580</name>
</gene>
<dbReference type="RefSeq" id="WP_092457456.1">
    <property type="nucleotide sequence ID" value="NZ_FPCJ01000001.1"/>
</dbReference>
<dbReference type="CDD" id="cd17766">
    <property type="entry name" value="futalosine_nucleosidase_MqnB"/>
    <property type="match status" value="1"/>
</dbReference>
<comment type="function">
    <text evidence="1">Catalyzes the hydrolysis of futalosine (FL) to dehypoxanthine futalosine (DHFL) and hypoxanthine, a step in the biosynthesis of menaquinone (MK, vitamin K2).</text>
</comment>
<sequence>MHIWVTAPTAMEIQPLISWLESDSQQTGQQKYRFRGHDIVIKITGVGAVATVFHLTRELEKEKPDWILQIGLAGSYDVKLAPGSVVAVERERLADLGAEDHDCFLDIFSLGLESPDAFPFEQGWLVNPYLKRFRNLAVPVVKGVTVQTVSGSAATIARRVALYQPQIETMEGAAFHYVCLHMQVPFMQLRAISNYVEPRDKSKWKIAEALASLHQTLQHWLLAWPEQLQML</sequence>
<reference evidence="5" key="1">
    <citation type="submission" date="2016-10" db="EMBL/GenBank/DDBJ databases">
        <authorList>
            <person name="Varghese N."/>
            <person name="Submissions S."/>
        </authorList>
    </citation>
    <scope>NUCLEOTIDE SEQUENCE [LARGE SCALE GENOMIC DNA]</scope>
    <source>
        <strain evidence="5">DSM 14807</strain>
    </source>
</reference>
<dbReference type="NCBIfam" id="TIGR03664">
    <property type="entry name" value="fut_nucase"/>
    <property type="match status" value="1"/>
</dbReference>
<dbReference type="GO" id="GO:0009234">
    <property type="term" value="P:menaquinone biosynthetic process"/>
    <property type="evidence" value="ECO:0007669"/>
    <property type="project" value="UniProtKB-UniRule"/>
</dbReference>
<comment type="catalytic activity">
    <reaction evidence="1">
        <text>futalosine + H2O = dehypoxanthine futalosine + hypoxanthine</text>
        <dbReference type="Rhea" id="RHEA:25904"/>
        <dbReference type="ChEBI" id="CHEBI:15377"/>
        <dbReference type="ChEBI" id="CHEBI:17368"/>
        <dbReference type="ChEBI" id="CHEBI:58863"/>
        <dbReference type="ChEBI" id="CHEBI:58864"/>
        <dbReference type="EC" id="3.2.2.26"/>
    </reaction>
</comment>
<dbReference type="GO" id="GO:0009116">
    <property type="term" value="P:nucleoside metabolic process"/>
    <property type="evidence" value="ECO:0007669"/>
    <property type="project" value="InterPro"/>
</dbReference>
<dbReference type="STRING" id="1393122.SAMN05660895_0580"/>
<dbReference type="InterPro" id="IPR000845">
    <property type="entry name" value="Nucleoside_phosphorylase_d"/>
</dbReference>
<dbReference type="Pfam" id="PF01048">
    <property type="entry name" value="PNP_UDP_1"/>
    <property type="match status" value="1"/>
</dbReference>
<dbReference type="InterPro" id="IPR019963">
    <property type="entry name" value="FL_hydrolase_MqnB"/>
</dbReference>
<evidence type="ECO:0000259" key="3">
    <source>
        <dbReference type="Pfam" id="PF01048"/>
    </source>
</evidence>
<evidence type="ECO:0000256" key="1">
    <source>
        <dbReference type="HAMAP-Rule" id="MF_00991"/>
    </source>
</evidence>
<dbReference type="EC" id="3.2.2.26" evidence="1 2"/>
<keyword evidence="1 4" id="KW-0378">Hydrolase</keyword>
<dbReference type="Gene3D" id="3.40.50.1580">
    <property type="entry name" value="Nucleoside phosphorylase domain"/>
    <property type="match status" value="1"/>
</dbReference>
<dbReference type="Proteomes" id="UP000199537">
    <property type="component" value="Unassembled WGS sequence"/>
</dbReference>
<accession>A0A1I7N4Q4</accession>
<dbReference type="PANTHER" id="PTHR46832">
    <property type="entry name" value="5'-METHYLTHIOADENOSINE/S-ADENOSYLHOMOCYSTEINE NUCLEOSIDASE"/>
    <property type="match status" value="1"/>
</dbReference>
<evidence type="ECO:0000313" key="5">
    <source>
        <dbReference type="Proteomes" id="UP000199537"/>
    </source>
</evidence>
<organism evidence="4 5">
    <name type="scientific">Thermoflavifilum thermophilum</name>
    <dbReference type="NCBI Taxonomy" id="1393122"/>
    <lineage>
        <taxon>Bacteria</taxon>
        <taxon>Pseudomonadati</taxon>
        <taxon>Bacteroidota</taxon>
        <taxon>Chitinophagia</taxon>
        <taxon>Chitinophagales</taxon>
        <taxon>Chitinophagaceae</taxon>
        <taxon>Thermoflavifilum</taxon>
    </lineage>
</organism>
<comment type="similarity">
    <text evidence="1">Belongs to the PNP/UDP phosphorylase family. Futalosine hydrolase subfamily.</text>
</comment>
<proteinExistence type="inferred from homology"/>
<dbReference type="SUPFAM" id="SSF53167">
    <property type="entry name" value="Purine and uridine phosphorylases"/>
    <property type="match status" value="1"/>
</dbReference>
<feature type="domain" description="Nucleoside phosphorylase" evidence="3">
    <location>
        <begin position="34"/>
        <end position="209"/>
    </location>
</feature>
<dbReference type="AlphaFoldDB" id="A0A1I7N4Q4"/>
<protein>
    <recommendedName>
        <fullName evidence="1 2">Futalosine hydrolase</fullName>
        <shortName evidence="1">FL hydrolase</shortName>
        <ecNumber evidence="1 2">3.2.2.26</ecNumber>
    </recommendedName>
    <alternativeName>
        <fullName evidence="1">Futalosine nucleosidase</fullName>
    </alternativeName>
    <alternativeName>
        <fullName evidence="1">Menaquinone biosynthetic enzyme MqnB</fullName>
    </alternativeName>
</protein>
<evidence type="ECO:0000313" key="4">
    <source>
        <dbReference type="EMBL" id="SFV29566.1"/>
    </source>
</evidence>